<sequence>MLLMHLETMRLLDTRFAISILQLLLLLVVIVGADPTPKVVQKNGTKRSLSSPWLRRVINPRAAGCWNRPWICNEGQFPPRIKKLCCRNQCVDVTSDVYNCGLCGISVSTNAPLGASVYMECVDMLSHCPHFLFLLNHQSPRSPQAIPTKAPVPPKPFPPKPFPPHPPKGVQAPTMA</sequence>
<dbReference type="AlphaFoldDB" id="A0A438H5L7"/>
<comment type="similarity">
    <text evidence="1">Belongs to the STIG1 family.</text>
</comment>
<dbReference type="InterPro" id="IPR006969">
    <property type="entry name" value="Stig-like"/>
</dbReference>
<feature type="region of interest" description="Disordered" evidence="3">
    <location>
        <begin position="142"/>
        <end position="176"/>
    </location>
</feature>
<name>A0A438H5L7_VITVI</name>
<dbReference type="Pfam" id="PF04885">
    <property type="entry name" value="Stig1"/>
    <property type="match status" value="1"/>
</dbReference>
<accession>A0A438H5L7</accession>
<evidence type="ECO:0000256" key="2">
    <source>
        <dbReference type="ARBA" id="ARBA00022729"/>
    </source>
</evidence>
<feature type="compositionally biased region" description="Pro residues" evidence="3">
    <location>
        <begin position="150"/>
        <end position="167"/>
    </location>
</feature>
<protein>
    <submittedName>
        <fullName evidence="5">Uncharacterized protein</fullName>
    </submittedName>
</protein>
<evidence type="ECO:0000313" key="6">
    <source>
        <dbReference type="Proteomes" id="UP000288805"/>
    </source>
</evidence>
<dbReference type="OrthoDB" id="2013942at2759"/>
<dbReference type="EMBL" id="QGNW01000273">
    <property type="protein sequence ID" value="RVW79854.1"/>
    <property type="molecule type" value="Genomic_DNA"/>
</dbReference>
<feature type="chain" id="PRO_5019288335" evidence="4">
    <location>
        <begin position="34"/>
        <end position="176"/>
    </location>
</feature>
<keyword evidence="2 4" id="KW-0732">Signal</keyword>
<comment type="caution">
    <text evidence="5">The sequence shown here is derived from an EMBL/GenBank/DDBJ whole genome shotgun (WGS) entry which is preliminary data.</text>
</comment>
<evidence type="ECO:0000256" key="3">
    <source>
        <dbReference type="SAM" id="MobiDB-lite"/>
    </source>
</evidence>
<evidence type="ECO:0000313" key="5">
    <source>
        <dbReference type="EMBL" id="RVW79854.1"/>
    </source>
</evidence>
<dbReference type="Proteomes" id="UP000288805">
    <property type="component" value="Unassembled WGS sequence"/>
</dbReference>
<evidence type="ECO:0000256" key="1">
    <source>
        <dbReference type="ARBA" id="ARBA00006010"/>
    </source>
</evidence>
<feature type="signal peptide" evidence="4">
    <location>
        <begin position="1"/>
        <end position="33"/>
    </location>
</feature>
<evidence type="ECO:0000256" key="4">
    <source>
        <dbReference type="SAM" id="SignalP"/>
    </source>
</evidence>
<proteinExistence type="inferred from homology"/>
<reference evidence="5 6" key="1">
    <citation type="journal article" date="2018" name="PLoS Genet.">
        <title>Population sequencing reveals clonal diversity and ancestral inbreeding in the grapevine cultivar Chardonnay.</title>
        <authorList>
            <person name="Roach M.J."/>
            <person name="Johnson D.L."/>
            <person name="Bohlmann J."/>
            <person name="van Vuuren H.J."/>
            <person name="Jones S.J."/>
            <person name="Pretorius I.S."/>
            <person name="Schmidt S.A."/>
            <person name="Borneman A.R."/>
        </authorList>
    </citation>
    <scope>NUCLEOTIDE SEQUENCE [LARGE SCALE GENOMIC DNA]</scope>
    <source>
        <strain evidence="6">cv. Chardonnay</strain>
        <tissue evidence="5">Leaf</tissue>
    </source>
</reference>
<gene>
    <name evidence="5" type="ORF">CK203_041383</name>
</gene>
<organism evidence="5 6">
    <name type="scientific">Vitis vinifera</name>
    <name type="common">Grape</name>
    <dbReference type="NCBI Taxonomy" id="29760"/>
    <lineage>
        <taxon>Eukaryota</taxon>
        <taxon>Viridiplantae</taxon>
        <taxon>Streptophyta</taxon>
        <taxon>Embryophyta</taxon>
        <taxon>Tracheophyta</taxon>
        <taxon>Spermatophyta</taxon>
        <taxon>Magnoliopsida</taxon>
        <taxon>eudicotyledons</taxon>
        <taxon>Gunneridae</taxon>
        <taxon>Pentapetalae</taxon>
        <taxon>rosids</taxon>
        <taxon>Vitales</taxon>
        <taxon>Vitaceae</taxon>
        <taxon>Viteae</taxon>
        <taxon>Vitis</taxon>
    </lineage>
</organism>